<dbReference type="EMBL" id="JAIWYP010000002">
    <property type="protein sequence ID" value="KAH3864442.1"/>
    <property type="molecule type" value="Genomic_DNA"/>
</dbReference>
<proteinExistence type="predicted"/>
<comment type="caution">
    <text evidence="1">The sequence shown here is derived from an EMBL/GenBank/DDBJ whole genome shotgun (WGS) entry which is preliminary data.</text>
</comment>
<sequence length="66" mass="8316">MFMYQNTSPVMSYFYYFFYYYYFNSNNNNYYYSWKVCKFIRIRAAIKWSTDRFADLPADKTDRLPD</sequence>
<dbReference type="AlphaFoldDB" id="A0A9D4LSX0"/>
<organism evidence="1 2">
    <name type="scientific">Dreissena polymorpha</name>
    <name type="common">Zebra mussel</name>
    <name type="synonym">Mytilus polymorpha</name>
    <dbReference type="NCBI Taxonomy" id="45954"/>
    <lineage>
        <taxon>Eukaryota</taxon>
        <taxon>Metazoa</taxon>
        <taxon>Spiralia</taxon>
        <taxon>Lophotrochozoa</taxon>
        <taxon>Mollusca</taxon>
        <taxon>Bivalvia</taxon>
        <taxon>Autobranchia</taxon>
        <taxon>Heteroconchia</taxon>
        <taxon>Euheterodonta</taxon>
        <taxon>Imparidentia</taxon>
        <taxon>Neoheterodontei</taxon>
        <taxon>Myida</taxon>
        <taxon>Dreissenoidea</taxon>
        <taxon>Dreissenidae</taxon>
        <taxon>Dreissena</taxon>
    </lineage>
</organism>
<reference evidence="1" key="1">
    <citation type="journal article" date="2019" name="bioRxiv">
        <title>The Genome of the Zebra Mussel, Dreissena polymorpha: A Resource for Invasive Species Research.</title>
        <authorList>
            <person name="McCartney M.A."/>
            <person name="Auch B."/>
            <person name="Kono T."/>
            <person name="Mallez S."/>
            <person name="Zhang Y."/>
            <person name="Obille A."/>
            <person name="Becker A."/>
            <person name="Abrahante J.E."/>
            <person name="Garbe J."/>
            <person name="Badalamenti J.P."/>
            <person name="Herman A."/>
            <person name="Mangelson H."/>
            <person name="Liachko I."/>
            <person name="Sullivan S."/>
            <person name="Sone E.D."/>
            <person name="Koren S."/>
            <person name="Silverstein K.A.T."/>
            <person name="Beckman K.B."/>
            <person name="Gohl D.M."/>
        </authorList>
    </citation>
    <scope>NUCLEOTIDE SEQUENCE</scope>
    <source>
        <strain evidence="1">Duluth1</strain>
        <tissue evidence="1">Whole animal</tissue>
    </source>
</reference>
<protein>
    <submittedName>
        <fullName evidence="1">Uncharacterized protein</fullName>
    </submittedName>
</protein>
<reference evidence="1" key="2">
    <citation type="submission" date="2020-11" db="EMBL/GenBank/DDBJ databases">
        <authorList>
            <person name="McCartney M.A."/>
            <person name="Auch B."/>
            <person name="Kono T."/>
            <person name="Mallez S."/>
            <person name="Becker A."/>
            <person name="Gohl D.M."/>
            <person name="Silverstein K.A.T."/>
            <person name="Koren S."/>
            <person name="Bechman K.B."/>
            <person name="Herman A."/>
            <person name="Abrahante J.E."/>
            <person name="Garbe J."/>
        </authorList>
    </citation>
    <scope>NUCLEOTIDE SEQUENCE</scope>
    <source>
        <strain evidence="1">Duluth1</strain>
        <tissue evidence="1">Whole animal</tissue>
    </source>
</reference>
<keyword evidence="2" id="KW-1185">Reference proteome</keyword>
<gene>
    <name evidence="1" type="ORF">DPMN_027460</name>
</gene>
<name>A0A9D4LSX0_DREPO</name>
<dbReference type="Proteomes" id="UP000828390">
    <property type="component" value="Unassembled WGS sequence"/>
</dbReference>
<evidence type="ECO:0000313" key="2">
    <source>
        <dbReference type="Proteomes" id="UP000828390"/>
    </source>
</evidence>
<accession>A0A9D4LSX0</accession>
<evidence type="ECO:0000313" key="1">
    <source>
        <dbReference type="EMBL" id="KAH3864442.1"/>
    </source>
</evidence>